<name>A0A9Q3PAN8_9BASI</name>
<dbReference type="Proteomes" id="UP000765509">
    <property type="component" value="Unassembled WGS sequence"/>
</dbReference>
<protein>
    <submittedName>
        <fullName evidence="1">Uncharacterized protein</fullName>
    </submittedName>
</protein>
<comment type="caution">
    <text evidence="1">The sequence shown here is derived from an EMBL/GenBank/DDBJ whole genome shotgun (WGS) entry which is preliminary data.</text>
</comment>
<dbReference type="AlphaFoldDB" id="A0A9Q3PAN8"/>
<organism evidence="1 2">
    <name type="scientific">Austropuccinia psidii MF-1</name>
    <dbReference type="NCBI Taxonomy" id="1389203"/>
    <lineage>
        <taxon>Eukaryota</taxon>
        <taxon>Fungi</taxon>
        <taxon>Dikarya</taxon>
        <taxon>Basidiomycota</taxon>
        <taxon>Pucciniomycotina</taxon>
        <taxon>Pucciniomycetes</taxon>
        <taxon>Pucciniales</taxon>
        <taxon>Sphaerophragmiaceae</taxon>
        <taxon>Austropuccinia</taxon>
    </lineage>
</organism>
<evidence type="ECO:0000313" key="2">
    <source>
        <dbReference type="Proteomes" id="UP000765509"/>
    </source>
</evidence>
<reference evidence="1" key="1">
    <citation type="submission" date="2021-03" db="EMBL/GenBank/DDBJ databases">
        <title>Draft genome sequence of rust myrtle Austropuccinia psidii MF-1, a brazilian biotype.</title>
        <authorList>
            <person name="Quecine M.C."/>
            <person name="Pachon D.M.R."/>
            <person name="Bonatelli M.L."/>
            <person name="Correr F.H."/>
            <person name="Franceschini L.M."/>
            <person name="Leite T.F."/>
            <person name="Margarido G.R.A."/>
            <person name="Almeida C.A."/>
            <person name="Ferrarezi J.A."/>
            <person name="Labate C.A."/>
        </authorList>
    </citation>
    <scope>NUCLEOTIDE SEQUENCE</scope>
    <source>
        <strain evidence="1">MF-1</strain>
    </source>
</reference>
<accession>A0A9Q3PAN8</accession>
<gene>
    <name evidence="1" type="ORF">O181_094015</name>
</gene>
<sequence>MNVSGLNIDVGSARALATTAWTIPHILVTPVPPNTTNTQIHLSEGPGGTPNYSSTAKKHSNFSCDFLLNPVKYQAPIVQSKQPSLNIPSGSQVHVGYEKG</sequence>
<dbReference type="EMBL" id="AVOT02060956">
    <property type="protein sequence ID" value="MBW0554300.1"/>
    <property type="molecule type" value="Genomic_DNA"/>
</dbReference>
<evidence type="ECO:0000313" key="1">
    <source>
        <dbReference type="EMBL" id="MBW0554300.1"/>
    </source>
</evidence>
<keyword evidence="2" id="KW-1185">Reference proteome</keyword>
<proteinExistence type="predicted"/>